<gene>
    <name evidence="2" type="ORF">CYMTET_40869</name>
</gene>
<reference evidence="2 3" key="1">
    <citation type="journal article" date="2015" name="Genome Biol. Evol.">
        <title>Comparative Genomics of a Bacterivorous Green Alga Reveals Evolutionary Causalities and Consequences of Phago-Mixotrophic Mode of Nutrition.</title>
        <authorList>
            <person name="Burns J.A."/>
            <person name="Paasch A."/>
            <person name="Narechania A."/>
            <person name="Kim E."/>
        </authorList>
    </citation>
    <scope>NUCLEOTIDE SEQUENCE [LARGE SCALE GENOMIC DNA]</scope>
    <source>
        <strain evidence="2 3">PLY_AMNH</strain>
    </source>
</reference>
<keyword evidence="1" id="KW-0812">Transmembrane</keyword>
<feature type="transmembrane region" description="Helical" evidence="1">
    <location>
        <begin position="47"/>
        <end position="70"/>
    </location>
</feature>
<comment type="caution">
    <text evidence="2">The sequence shown here is derived from an EMBL/GenBank/DDBJ whole genome shotgun (WGS) entry which is preliminary data.</text>
</comment>
<sequence>MSETDAKVPVADGEKPQTQRCAGVYSFCCIPVGHIGLKILDKQRKPVMAVMVVLKIVALVLSIVAACGAATDSDTVKAVSWTHGEVKEFGGDIYIALNAYYLTGGNQSRLMKWEDEGCDASEASQDSQDLCKNCKSAATGTVLAAIAGVITKIPGISNCLTRGGVFFKMSDSPKSKFMAVLTGLIQPIVLLTSALSYGQYCYADLPDHINGTDVDYSNGPGYVSVLIAIVLDIFVAIIHIITPCPEGSELYAQQMKSPVDDKGVDL</sequence>
<keyword evidence="1" id="KW-1133">Transmembrane helix</keyword>
<accession>A0AAE0F343</accession>
<organism evidence="2 3">
    <name type="scientific">Cymbomonas tetramitiformis</name>
    <dbReference type="NCBI Taxonomy" id="36881"/>
    <lineage>
        <taxon>Eukaryota</taxon>
        <taxon>Viridiplantae</taxon>
        <taxon>Chlorophyta</taxon>
        <taxon>Pyramimonadophyceae</taxon>
        <taxon>Pyramimonadales</taxon>
        <taxon>Pyramimonadaceae</taxon>
        <taxon>Cymbomonas</taxon>
    </lineage>
</organism>
<feature type="transmembrane region" description="Helical" evidence="1">
    <location>
        <begin position="220"/>
        <end position="241"/>
    </location>
</feature>
<dbReference type="EMBL" id="LGRX02027199">
    <property type="protein sequence ID" value="KAK3249714.1"/>
    <property type="molecule type" value="Genomic_DNA"/>
</dbReference>
<evidence type="ECO:0000313" key="2">
    <source>
        <dbReference type="EMBL" id="KAK3249714.1"/>
    </source>
</evidence>
<name>A0AAE0F343_9CHLO</name>
<dbReference type="AlphaFoldDB" id="A0AAE0F343"/>
<evidence type="ECO:0000313" key="3">
    <source>
        <dbReference type="Proteomes" id="UP001190700"/>
    </source>
</evidence>
<proteinExistence type="predicted"/>
<dbReference type="Proteomes" id="UP001190700">
    <property type="component" value="Unassembled WGS sequence"/>
</dbReference>
<protein>
    <submittedName>
        <fullName evidence="2">Uncharacterized protein</fullName>
    </submittedName>
</protein>
<feature type="transmembrane region" description="Helical" evidence="1">
    <location>
        <begin position="177"/>
        <end position="200"/>
    </location>
</feature>
<evidence type="ECO:0000256" key="1">
    <source>
        <dbReference type="SAM" id="Phobius"/>
    </source>
</evidence>
<keyword evidence="3" id="KW-1185">Reference proteome</keyword>
<keyword evidence="1" id="KW-0472">Membrane</keyword>